<accession>A0ACC2WCY4</accession>
<reference evidence="1" key="1">
    <citation type="submission" date="2023-04" db="EMBL/GenBank/DDBJ databases">
        <title>Draft Genome sequencing of Naganishia species isolated from polar environments using Oxford Nanopore Technology.</title>
        <authorList>
            <person name="Leo P."/>
            <person name="Venkateswaran K."/>
        </authorList>
    </citation>
    <scope>NUCLEOTIDE SEQUENCE</scope>
    <source>
        <strain evidence="1">MNA-CCFEE 5261</strain>
    </source>
</reference>
<evidence type="ECO:0000313" key="1">
    <source>
        <dbReference type="EMBL" id="KAJ9109599.1"/>
    </source>
</evidence>
<organism evidence="1 2">
    <name type="scientific">Naganishia cerealis</name>
    <dbReference type="NCBI Taxonomy" id="610337"/>
    <lineage>
        <taxon>Eukaryota</taxon>
        <taxon>Fungi</taxon>
        <taxon>Dikarya</taxon>
        <taxon>Basidiomycota</taxon>
        <taxon>Agaricomycotina</taxon>
        <taxon>Tremellomycetes</taxon>
        <taxon>Filobasidiales</taxon>
        <taxon>Filobasidiaceae</taxon>
        <taxon>Naganishia</taxon>
    </lineage>
</organism>
<comment type="caution">
    <text evidence="1">The sequence shown here is derived from an EMBL/GenBank/DDBJ whole genome shotgun (WGS) entry which is preliminary data.</text>
</comment>
<name>A0ACC2WCY4_9TREE</name>
<evidence type="ECO:0000313" key="2">
    <source>
        <dbReference type="Proteomes" id="UP001241377"/>
    </source>
</evidence>
<dbReference type="EMBL" id="JASBWR010000017">
    <property type="protein sequence ID" value="KAJ9109599.1"/>
    <property type="molecule type" value="Genomic_DNA"/>
</dbReference>
<protein>
    <submittedName>
        <fullName evidence="1">Uncharacterized protein</fullName>
    </submittedName>
</protein>
<proteinExistence type="predicted"/>
<gene>
    <name evidence="1" type="ORF">QFC19_002040</name>
</gene>
<sequence length="221" mass="24969">MARRDGKSQQFPKVPEDIEDEILEAYAEHTDGDDFHLKTLPNFFHELSIPSCYFTDISECIEYYYSHIDGRGIDVGNTNEWITYQMLIAYTLTTSSNPDQLLDVVDIDKLIRNTSTLIKFRNNHSHILASWKLFVEVGAPGSNPETFRLTLPHLQAIKEHMNLDLGLHGPLGDSFLISMLSCCSTKEDGSPTSFYLDKPKSGTSITIRDFAEILGNLGEFD</sequence>
<keyword evidence="2" id="KW-1185">Reference proteome</keyword>
<dbReference type="Proteomes" id="UP001241377">
    <property type="component" value="Unassembled WGS sequence"/>
</dbReference>